<reference evidence="1" key="1">
    <citation type="submission" date="2021-06" db="EMBL/GenBank/DDBJ databases">
        <authorList>
            <person name="Kallberg Y."/>
            <person name="Tangrot J."/>
            <person name="Rosling A."/>
        </authorList>
    </citation>
    <scope>NUCLEOTIDE SEQUENCE</scope>
    <source>
        <strain evidence="1">CL356</strain>
    </source>
</reference>
<keyword evidence="2" id="KW-1185">Reference proteome</keyword>
<proteinExistence type="predicted"/>
<sequence length="321" mass="34788">GSSSNQKKPSPPAFSNPPNPKPVTGKRSRDDGKDVSTSESQREAATESSPVPPPAKRVKTAPEPSSLAQNQKKNAILNRNSTVQSSKASVSKQVDDQLPDNRKKNKGEGICRDGDRISTDTLLSNDVRRVRSTRSDGSEIASGTGRSASPSVANSDSSSAKHSETKKATTTSKNAEGKASGENDVLEREIQRRKNKPNRKSQVNPNIDNPEGQNPVRVDVQDDRSDNLTGNKTSKASSSDTNSKSLRTETSSESKKPGESNKAKRVETIIKPMITSAPSILQANAAFDYPRSTPFDLHLAWVWYSFGFLDDLPDFARDHDS</sequence>
<dbReference type="EMBL" id="CAJVPT010046962">
    <property type="protein sequence ID" value="CAG8739150.1"/>
    <property type="molecule type" value="Genomic_DNA"/>
</dbReference>
<accession>A0ACA9Q7L8</accession>
<evidence type="ECO:0000313" key="2">
    <source>
        <dbReference type="Proteomes" id="UP000789525"/>
    </source>
</evidence>
<gene>
    <name evidence="1" type="ORF">ACOLOM_LOCUS12076</name>
</gene>
<protein>
    <submittedName>
        <fullName evidence="1">14904_t:CDS:1</fullName>
    </submittedName>
</protein>
<dbReference type="Proteomes" id="UP000789525">
    <property type="component" value="Unassembled WGS sequence"/>
</dbReference>
<organism evidence="1 2">
    <name type="scientific">Acaulospora colombiana</name>
    <dbReference type="NCBI Taxonomy" id="27376"/>
    <lineage>
        <taxon>Eukaryota</taxon>
        <taxon>Fungi</taxon>
        <taxon>Fungi incertae sedis</taxon>
        <taxon>Mucoromycota</taxon>
        <taxon>Glomeromycotina</taxon>
        <taxon>Glomeromycetes</taxon>
        <taxon>Diversisporales</taxon>
        <taxon>Acaulosporaceae</taxon>
        <taxon>Acaulospora</taxon>
    </lineage>
</organism>
<evidence type="ECO:0000313" key="1">
    <source>
        <dbReference type="EMBL" id="CAG8739150.1"/>
    </source>
</evidence>
<comment type="caution">
    <text evidence="1">The sequence shown here is derived from an EMBL/GenBank/DDBJ whole genome shotgun (WGS) entry which is preliminary data.</text>
</comment>
<name>A0ACA9Q7L8_9GLOM</name>
<feature type="non-terminal residue" evidence="1">
    <location>
        <position position="1"/>
    </location>
</feature>